<keyword evidence="6" id="KW-0472">Membrane</keyword>
<evidence type="ECO:0000256" key="6">
    <source>
        <dbReference type="ARBA" id="ARBA00023136"/>
    </source>
</evidence>
<dbReference type="Proteomes" id="UP000183299">
    <property type="component" value="Unassembled WGS sequence"/>
</dbReference>
<dbReference type="GO" id="GO:0008146">
    <property type="term" value="F:sulfotransferase activity"/>
    <property type="evidence" value="ECO:0007669"/>
    <property type="project" value="InterPro"/>
</dbReference>
<evidence type="ECO:0000313" key="9">
    <source>
        <dbReference type="Proteomes" id="UP000183299"/>
    </source>
</evidence>
<evidence type="ECO:0000256" key="3">
    <source>
        <dbReference type="ARBA" id="ARBA00022692"/>
    </source>
</evidence>
<keyword evidence="4" id="KW-1133">Transmembrane helix</keyword>
<evidence type="ECO:0000313" key="8">
    <source>
        <dbReference type="EMBL" id="SFJ49650.1"/>
    </source>
</evidence>
<comment type="subcellular location">
    <subcellularLocation>
        <location evidence="1">Golgi apparatus membrane</location>
        <topology evidence="1">Single-pass type II membrane protein</topology>
    </subcellularLocation>
</comment>
<dbReference type="OrthoDB" id="7444642at2"/>
<dbReference type="RefSeq" id="WP_066598952.1">
    <property type="nucleotide sequence ID" value="NZ_FORY01000005.1"/>
</dbReference>
<dbReference type="InterPro" id="IPR027417">
    <property type="entry name" value="P-loop_NTPase"/>
</dbReference>
<organism evidence="8 9">
    <name type="scientific">Celeribacter halophilus</name>
    <dbReference type="NCBI Taxonomy" id="576117"/>
    <lineage>
        <taxon>Bacteria</taxon>
        <taxon>Pseudomonadati</taxon>
        <taxon>Pseudomonadota</taxon>
        <taxon>Alphaproteobacteria</taxon>
        <taxon>Rhodobacterales</taxon>
        <taxon>Roseobacteraceae</taxon>
        <taxon>Celeribacter</taxon>
    </lineage>
</organism>
<dbReference type="PANTHER" id="PTHR12137:SF54">
    <property type="entry name" value="CARBOHYDRATE SULFOTRANSFERASE"/>
    <property type="match status" value="1"/>
</dbReference>
<dbReference type="SUPFAM" id="SSF52540">
    <property type="entry name" value="P-loop containing nucleoside triphosphate hydrolases"/>
    <property type="match status" value="1"/>
</dbReference>
<dbReference type="EMBL" id="FORY01000005">
    <property type="protein sequence ID" value="SFJ49650.1"/>
    <property type="molecule type" value="Genomic_DNA"/>
</dbReference>
<keyword evidence="9" id="KW-1185">Reference proteome</keyword>
<dbReference type="InterPro" id="IPR005331">
    <property type="entry name" value="Sulfotransferase"/>
</dbReference>
<evidence type="ECO:0000256" key="1">
    <source>
        <dbReference type="ARBA" id="ARBA00004323"/>
    </source>
</evidence>
<reference evidence="8 9" key="1">
    <citation type="submission" date="2016-10" db="EMBL/GenBank/DDBJ databases">
        <authorList>
            <person name="de Groot N.N."/>
        </authorList>
    </citation>
    <scope>NUCLEOTIDE SEQUENCE [LARGE SCALE GENOMIC DNA]</scope>
    <source>
        <strain evidence="8 9">CGMCC 1.8891</strain>
    </source>
</reference>
<dbReference type="Gene3D" id="3.40.50.300">
    <property type="entry name" value="P-loop containing nucleotide triphosphate hydrolases"/>
    <property type="match status" value="1"/>
</dbReference>
<dbReference type="PANTHER" id="PTHR12137">
    <property type="entry name" value="CARBOHYDRATE SULFOTRANSFERASE"/>
    <property type="match status" value="1"/>
</dbReference>
<proteinExistence type="predicted"/>
<keyword evidence="7" id="KW-0325">Glycoprotein</keyword>
<dbReference type="GO" id="GO:0016020">
    <property type="term" value="C:membrane"/>
    <property type="evidence" value="ECO:0007669"/>
    <property type="project" value="InterPro"/>
</dbReference>
<dbReference type="AlphaFoldDB" id="A0A1I3RUC0"/>
<dbReference type="InterPro" id="IPR018011">
    <property type="entry name" value="Carb_sulfotrans_8-10"/>
</dbReference>
<keyword evidence="2 8" id="KW-0808">Transferase</keyword>
<evidence type="ECO:0000256" key="7">
    <source>
        <dbReference type="ARBA" id="ARBA00023180"/>
    </source>
</evidence>
<dbReference type="STRING" id="576117.SAMN04488138_105278"/>
<name>A0A1I3RUC0_9RHOB</name>
<evidence type="ECO:0000256" key="2">
    <source>
        <dbReference type="ARBA" id="ARBA00022679"/>
    </source>
</evidence>
<keyword evidence="3" id="KW-0812">Transmembrane</keyword>
<dbReference type="Pfam" id="PF03567">
    <property type="entry name" value="Sulfotransfer_2"/>
    <property type="match status" value="1"/>
</dbReference>
<keyword evidence="5" id="KW-0333">Golgi apparatus</keyword>
<accession>A0A1I3RUC0</accession>
<dbReference type="GeneID" id="98666739"/>
<dbReference type="GO" id="GO:0016051">
    <property type="term" value="P:carbohydrate biosynthetic process"/>
    <property type="evidence" value="ECO:0007669"/>
    <property type="project" value="InterPro"/>
</dbReference>
<evidence type="ECO:0000256" key="4">
    <source>
        <dbReference type="ARBA" id="ARBA00022989"/>
    </source>
</evidence>
<evidence type="ECO:0000256" key="5">
    <source>
        <dbReference type="ARBA" id="ARBA00023034"/>
    </source>
</evidence>
<gene>
    <name evidence="8" type="ORF">SAMN04488138_105278</name>
</gene>
<protein>
    <submittedName>
        <fullName evidence="8">Sulfotransferase family protein</fullName>
    </submittedName>
</protein>
<sequence length="254" mass="29272">MLFLDNTAVSLNRRKNRYFRRQLTKLKEGQLDPRDWQALCLGQSDTPKAVYVPIPKAANTSIRTALKPCFGLASVDVENIHQDERIDKRSLKESLSVAADDAYVFTVVRHPAERIYSTYKNKLGWFEPKHRFKIKKRFGHASNLGISRGVSFEAFMEKLCATPAWLMDCHFAPQVDLLAYALEDSRLKIFHMESLADAWPQIVSDVEAHCGIAPDRNLAVLNRSEKPTQPFTPQEKRMIEFLFREDFETFGYGW</sequence>